<feature type="region of interest" description="Disordered" evidence="7">
    <location>
        <begin position="220"/>
        <end position="244"/>
    </location>
</feature>
<keyword evidence="4" id="KW-0238">DNA-binding</keyword>
<protein>
    <recommendedName>
        <fullName evidence="8">Myb-like domain-containing protein</fullName>
    </recommendedName>
</protein>
<evidence type="ECO:0000256" key="5">
    <source>
        <dbReference type="ARBA" id="ARBA00023163"/>
    </source>
</evidence>
<dbReference type="SMART" id="SM00717">
    <property type="entry name" value="SANT"/>
    <property type="match status" value="2"/>
</dbReference>
<dbReference type="PROSITE" id="PS50090">
    <property type="entry name" value="MYB_LIKE"/>
    <property type="match status" value="2"/>
</dbReference>
<dbReference type="CDD" id="cd12203">
    <property type="entry name" value="GT1"/>
    <property type="match status" value="2"/>
</dbReference>
<evidence type="ECO:0000259" key="8">
    <source>
        <dbReference type="PROSITE" id="PS50090"/>
    </source>
</evidence>
<dbReference type="Proteomes" id="UP000264353">
    <property type="component" value="Chromosome A7"/>
</dbReference>
<feature type="region of interest" description="Disordered" evidence="7">
    <location>
        <begin position="495"/>
        <end position="540"/>
    </location>
</feature>
<dbReference type="AlphaFoldDB" id="A0A397YQ74"/>
<evidence type="ECO:0000256" key="4">
    <source>
        <dbReference type="ARBA" id="ARBA00023125"/>
    </source>
</evidence>
<dbReference type="FunFam" id="1.10.10.60:FF:000061">
    <property type="entry name" value="Trihelix transcription factor GT-2"/>
    <property type="match status" value="1"/>
</dbReference>
<keyword evidence="6" id="KW-0539">Nucleus</keyword>
<dbReference type="InterPro" id="IPR001005">
    <property type="entry name" value="SANT/Myb"/>
</dbReference>
<evidence type="ECO:0000256" key="6">
    <source>
        <dbReference type="ARBA" id="ARBA00023242"/>
    </source>
</evidence>
<keyword evidence="2" id="KW-0677">Repeat</keyword>
<dbReference type="SUPFAM" id="SSF46689">
    <property type="entry name" value="Homeodomain-like"/>
    <property type="match status" value="1"/>
</dbReference>
<feature type="domain" description="Myb-like" evidence="8">
    <location>
        <begin position="374"/>
        <end position="438"/>
    </location>
</feature>
<gene>
    <name evidence="9" type="ORF">BRARA_G02167</name>
</gene>
<dbReference type="Gene3D" id="1.10.10.60">
    <property type="entry name" value="Homeodomain-like"/>
    <property type="match status" value="2"/>
</dbReference>
<evidence type="ECO:0000313" key="10">
    <source>
        <dbReference type="Proteomes" id="UP000264353"/>
    </source>
</evidence>
<dbReference type="InterPro" id="IPR044822">
    <property type="entry name" value="Myb_DNA-bind_4"/>
</dbReference>
<feature type="compositionally biased region" description="Acidic residues" evidence="7">
    <location>
        <begin position="515"/>
        <end position="535"/>
    </location>
</feature>
<keyword evidence="5" id="KW-0804">Transcription</keyword>
<feature type="compositionally biased region" description="Low complexity" evidence="7">
    <location>
        <begin position="1"/>
        <end position="12"/>
    </location>
</feature>
<dbReference type="GO" id="GO:0003677">
    <property type="term" value="F:DNA binding"/>
    <property type="evidence" value="ECO:0007669"/>
    <property type="project" value="UniProtKB-KW"/>
</dbReference>
<evidence type="ECO:0000313" key="9">
    <source>
        <dbReference type="EMBL" id="RID54878.1"/>
    </source>
</evidence>
<feature type="domain" description="Myb-like" evidence="8">
    <location>
        <begin position="41"/>
        <end position="99"/>
    </location>
</feature>
<proteinExistence type="predicted"/>
<keyword evidence="3" id="KW-0805">Transcription regulation</keyword>
<evidence type="ECO:0000256" key="7">
    <source>
        <dbReference type="SAM" id="MobiDB-lite"/>
    </source>
</evidence>
<dbReference type="EMBL" id="CM010634">
    <property type="protein sequence ID" value="RID54878.1"/>
    <property type="molecule type" value="Genomic_DNA"/>
</dbReference>
<evidence type="ECO:0000256" key="1">
    <source>
        <dbReference type="ARBA" id="ARBA00004123"/>
    </source>
</evidence>
<reference evidence="9 10" key="1">
    <citation type="submission" date="2018-06" db="EMBL/GenBank/DDBJ databases">
        <title>WGS assembly of Brassica rapa FPsc.</title>
        <authorList>
            <person name="Bowman J."/>
            <person name="Kohchi T."/>
            <person name="Yamato K."/>
            <person name="Jenkins J."/>
            <person name="Shu S."/>
            <person name="Ishizaki K."/>
            <person name="Yamaoka S."/>
            <person name="Nishihama R."/>
            <person name="Nakamura Y."/>
            <person name="Berger F."/>
            <person name="Adam C."/>
            <person name="Aki S."/>
            <person name="Althoff F."/>
            <person name="Araki T."/>
            <person name="Arteaga-Vazquez M."/>
            <person name="Balasubrmanian S."/>
            <person name="Bauer D."/>
            <person name="Boehm C."/>
            <person name="Briginshaw L."/>
            <person name="Caballero-Perez J."/>
            <person name="Catarino B."/>
            <person name="Chen F."/>
            <person name="Chiyoda S."/>
            <person name="Chovatia M."/>
            <person name="Davies K."/>
            <person name="Delmans M."/>
            <person name="Demura T."/>
            <person name="Dierschke T."/>
            <person name="Dolan L."/>
            <person name="Dorantes-Acosta A."/>
            <person name="Eklund D."/>
            <person name="Florent S."/>
            <person name="Flores-Sandoval E."/>
            <person name="Fujiyama A."/>
            <person name="Fukuzawa H."/>
            <person name="Galik B."/>
            <person name="Grimanelli D."/>
            <person name="Grimwood J."/>
            <person name="Grossniklaus U."/>
            <person name="Hamada T."/>
            <person name="Haseloff J."/>
            <person name="Hetherington A."/>
            <person name="Higo A."/>
            <person name="Hirakawa Y."/>
            <person name="Hundley H."/>
            <person name="Ikeda Y."/>
            <person name="Inoue K."/>
            <person name="Inoue S."/>
            <person name="Ishida S."/>
            <person name="Jia Q."/>
            <person name="Kakita M."/>
            <person name="Kanazawa T."/>
            <person name="Kawai Y."/>
            <person name="Kawashima T."/>
            <person name="Kennedy M."/>
            <person name="Kinose K."/>
            <person name="Kinoshita T."/>
            <person name="Kohara Y."/>
            <person name="Koide E."/>
            <person name="Komatsu K."/>
            <person name="Kopischke S."/>
            <person name="Kubo M."/>
            <person name="Kyozuka J."/>
            <person name="Lagercrantz U."/>
            <person name="Lin S."/>
            <person name="Lindquist E."/>
            <person name="Lipzen A."/>
            <person name="Lu C."/>
            <person name="Luna E."/>
            <person name="Martienssen R."/>
            <person name="Minamino N."/>
            <person name="Mizutani M."/>
            <person name="Mizutani M."/>
            <person name="Mochizuki N."/>
            <person name="Monte I."/>
            <person name="Mosher R."/>
            <person name="Nagasaki H."/>
            <person name="Nakagami H."/>
            <person name="Naramoto S."/>
            <person name="Nishitani K."/>
            <person name="Ohtani M."/>
            <person name="Okamoto T."/>
            <person name="Okumura M."/>
            <person name="Phillips J."/>
            <person name="Pollak B."/>
            <person name="Reinders A."/>
            <person name="Roevekamp M."/>
            <person name="Sano R."/>
            <person name="Sawa S."/>
            <person name="Schmid M."/>
            <person name="Shirakawa M."/>
            <person name="Solano R."/>
            <person name="Spunde A."/>
            <person name="Suetsugu N."/>
            <person name="Sugano S."/>
            <person name="Sugiyama A."/>
            <person name="Sun R."/>
            <person name="Suzuki Y."/>
            <person name="Takenaka M."/>
            <person name="Takezawa D."/>
            <person name="Tomogane H."/>
            <person name="Tsuzuki M."/>
            <person name="Ueda T."/>
            <person name="Umeda M."/>
            <person name="Ward J."/>
            <person name="Watanabe Y."/>
            <person name="Yazaki K."/>
            <person name="Yokoyama R."/>
            <person name="Yoshitake Y."/>
            <person name="Yotsui I."/>
            <person name="Zachgo S."/>
            <person name="Schmutz J."/>
        </authorList>
    </citation>
    <scope>NUCLEOTIDE SEQUENCE [LARGE SCALE GENOMIC DNA]</scope>
    <source>
        <strain evidence="10">cv. B-3</strain>
    </source>
</reference>
<comment type="subcellular location">
    <subcellularLocation>
        <location evidence="1">Nucleus</location>
    </subcellularLocation>
</comment>
<feature type="compositionally biased region" description="Basic and acidic residues" evidence="7">
    <location>
        <begin position="496"/>
        <end position="514"/>
    </location>
</feature>
<dbReference type="GO" id="GO:0006355">
    <property type="term" value="P:regulation of DNA-templated transcription"/>
    <property type="evidence" value="ECO:0007669"/>
    <property type="project" value="UniProtKB-ARBA"/>
</dbReference>
<accession>A0A397YQ74</accession>
<organism evidence="9 10">
    <name type="scientific">Brassica campestris</name>
    <name type="common">Field mustard</name>
    <dbReference type="NCBI Taxonomy" id="3711"/>
    <lineage>
        <taxon>Eukaryota</taxon>
        <taxon>Viridiplantae</taxon>
        <taxon>Streptophyta</taxon>
        <taxon>Embryophyta</taxon>
        <taxon>Tracheophyta</taxon>
        <taxon>Spermatophyta</taxon>
        <taxon>Magnoliopsida</taxon>
        <taxon>eudicotyledons</taxon>
        <taxon>Gunneridae</taxon>
        <taxon>Pentapetalae</taxon>
        <taxon>rosids</taxon>
        <taxon>malvids</taxon>
        <taxon>Brassicales</taxon>
        <taxon>Brassicaceae</taxon>
        <taxon>Brassiceae</taxon>
        <taxon>Brassica</taxon>
    </lineage>
</organism>
<dbReference type="InterPro" id="IPR009057">
    <property type="entry name" value="Homeodomain-like_sf"/>
</dbReference>
<evidence type="ECO:0000256" key="3">
    <source>
        <dbReference type="ARBA" id="ARBA00023015"/>
    </source>
</evidence>
<dbReference type="PANTHER" id="PTHR21654">
    <property type="entry name" value="FI21293P1"/>
    <property type="match status" value="1"/>
</dbReference>
<dbReference type="Pfam" id="PF13837">
    <property type="entry name" value="Myb_DNA-bind_4"/>
    <property type="match status" value="2"/>
</dbReference>
<dbReference type="GO" id="GO:0005634">
    <property type="term" value="C:nucleus"/>
    <property type="evidence" value="ECO:0007669"/>
    <property type="project" value="UniProtKB-SubCell"/>
</dbReference>
<feature type="region of interest" description="Disordered" evidence="7">
    <location>
        <begin position="1"/>
        <end position="45"/>
    </location>
</feature>
<sequence length="555" mass="64000">MSGNSSELLDSSGDGGLGGSGEEEKDMKMEKTGEAGGGGGNRWPRPETLALLRIRSVMDKTFRVSTLKASLWEEISRKMMELGYKRSSKKCKEQFENVYKYHKRTKDGLTGRSKGKTCRFFDELEAFETINSGSKFQPAKSPAATTTRRQMFHLDVPKTASNHQVSVKHITTNSTFLAKQPSLTTHFPFYNNNHITKVDTGFKPTSSDLLNNVSSLNLFSRSTSSSDEEEDQEKRSRKKRKLTKELMEKQEKMHKRFLKALETRERERISREEAWRVQEVERINSEHKTLVHERSNIAAKDVAIISFLQKISGGQQQPHHSYKKYQEDNNNHISRIIKKQYQSEQHSITFESEETSQVVLDTTMKIGTYNGNHSVSPSSSRWPKTEVEALIRIRKNLEANYLENGTKGPLWEEISAEMRRFGYNRSTKRCKEKWENINKYFKKVKESNKRRPLDSKTCPYFHQLEPLYSERNKTGPLPILPLLVTKPRQFLLSQETKAEFETNQRDKVDNKEGESGEDDYEDEEEEGAGDNEISEFEIVLNKTSSPMDINNNLFT</sequence>
<name>A0A397YQ74_BRACM</name>
<evidence type="ECO:0000256" key="2">
    <source>
        <dbReference type="ARBA" id="ARBA00022737"/>
    </source>
</evidence>
<dbReference type="FunFam" id="1.10.10.60:FF:000092">
    <property type="entry name" value="Trihelix transcription factor GT-2"/>
    <property type="match status" value="1"/>
</dbReference>
<dbReference type="PANTHER" id="PTHR21654:SF111">
    <property type="entry name" value="MYB-LIKE DOMAIN-CONTAINING PROTEIN"/>
    <property type="match status" value="1"/>
</dbReference>